<feature type="region of interest" description="Disordered" evidence="1">
    <location>
        <begin position="307"/>
        <end position="330"/>
    </location>
</feature>
<dbReference type="STRING" id="933388.S8BF15"/>
<evidence type="ECO:0000256" key="1">
    <source>
        <dbReference type="SAM" id="MobiDB-lite"/>
    </source>
</evidence>
<dbReference type="PhylomeDB" id="S8BF15"/>
<proteinExistence type="predicted"/>
<dbReference type="HOGENOM" id="CLU_036617_0_0_1"/>
<sequence>MLKPDPLKVEYTLDSNHSPHSYKSQTTRPDGHTGPGSGQKRTATGELSVHIRTRLSYAAAKIEKSRESQPGPPRNGGGLNEGGAARFLSSNTTSHASPNPSTLTNRPFASHRRSQSAISPPRKLLSIPKLAPPVEIDTSQASRRRRPNPNEHPLKSSGGGPYLGHKRHHSTQELGVPEAVQSSPGVLGPGTPSIAPRPLPPNSTRKGLLGSRGHSPNTSMEQDAIETLLFMSSPENSGYRSSPRPLQPSSAQQSLNESIASEKMEPHPVVHSQNGLPNGGYPRWGSLGPRVGLSSTDDEIDRILDQMGSDSEDEARRALNRIQAQANPQG</sequence>
<keyword evidence="3" id="KW-1185">Reference proteome</keyword>
<organism evidence="2 3">
    <name type="scientific">Penicillium oxalicum (strain 114-2 / CGMCC 5302)</name>
    <name type="common">Penicillium decumbens</name>
    <dbReference type="NCBI Taxonomy" id="933388"/>
    <lineage>
        <taxon>Eukaryota</taxon>
        <taxon>Fungi</taxon>
        <taxon>Dikarya</taxon>
        <taxon>Ascomycota</taxon>
        <taxon>Pezizomycotina</taxon>
        <taxon>Eurotiomycetes</taxon>
        <taxon>Eurotiomycetidae</taxon>
        <taxon>Eurotiales</taxon>
        <taxon>Aspergillaceae</taxon>
        <taxon>Penicillium</taxon>
    </lineage>
</organism>
<feature type="compositionally biased region" description="Polar residues" evidence="1">
    <location>
        <begin position="88"/>
        <end position="107"/>
    </location>
</feature>
<gene>
    <name evidence="2" type="ORF">PDE_08644</name>
</gene>
<feature type="compositionally biased region" description="Polar residues" evidence="1">
    <location>
        <begin position="247"/>
        <end position="259"/>
    </location>
</feature>
<dbReference type="EMBL" id="KB644415">
    <property type="protein sequence ID" value="EPS33682.1"/>
    <property type="molecule type" value="Genomic_DNA"/>
</dbReference>
<name>S8BF15_PENO1</name>
<dbReference type="OrthoDB" id="2359117at2759"/>
<dbReference type="AlphaFoldDB" id="S8BF15"/>
<dbReference type="Proteomes" id="UP000019376">
    <property type="component" value="Unassembled WGS sequence"/>
</dbReference>
<reference evidence="2 3" key="1">
    <citation type="journal article" date="2013" name="PLoS ONE">
        <title>Genomic and secretomic analyses reveal unique features of the lignocellulolytic enzyme system of Penicillium decumbens.</title>
        <authorList>
            <person name="Liu G."/>
            <person name="Zhang L."/>
            <person name="Wei X."/>
            <person name="Zou G."/>
            <person name="Qin Y."/>
            <person name="Ma L."/>
            <person name="Li J."/>
            <person name="Zheng H."/>
            <person name="Wang S."/>
            <person name="Wang C."/>
            <person name="Xun L."/>
            <person name="Zhao G.-P."/>
            <person name="Zhou Z."/>
            <person name="Qu Y."/>
        </authorList>
    </citation>
    <scope>NUCLEOTIDE SEQUENCE [LARGE SCALE GENOMIC DNA]</scope>
    <source>
        <strain evidence="3">114-2 / CGMCC 5302</strain>
    </source>
</reference>
<feature type="region of interest" description="Disordered" evidence="1">
    <location>
        <begin position="1"/>
        <end position="293"/>
    </location>
</feature>
<accession>S8BF15</accession>
<evidence type="ECO:0000313" key="2">
    <source>
        <dbReference type="EMBL" id="EPS33682.1"/>
    </source>
</evidence>
<feature type="compositionally biased region" description="Polar residues" evidence="1">
    <location>
        <begin position="13"/>
        <end position="28"/>
    </location>
</feature>
<protein>
    <submittedName>
        <fullName evidence="2">Uncharacterized protein</fullName>
    </submittedName>
</protein>
<evidence type="ECO:0000313" key="3">
    <source>
        <dbReference type="Proteomes" id="UP000019376"/>
    </source>
</evidence>